<gene>
    <name evidence="5" type="primary">LOC116293173</name>
</gene>
<evidence type="ECO:0000256" key="1">
    <source>
        <dbReference type="ARBA" id="ARBA00007936"/>
    </source>
</evidence>
<organism evidence="4 5">
    <name type="scientific">Actinia tenebrosa</name>
    <name type="common">Australian red waratah sea anemone</name>
    <dbReference type="NCBI Taxonomy" id="6105"/>
    <lineage>
        <taxon>Eukaryota</taxon>
        <taxon>Metazoa</taxon>
        <taxon>Cnidaria</taxon>
        <taxon>Anthozoa</taxon>
        <taxon>Hexacorallia</taxon>
        <taxon>Actiniaria</taxon>
        <taxon>Actiniidae</taxon>
        <taxon>Actinia</taxon>
    </lineage>
</organism>
<keyword evidence="4" id="KW-1185">Reference proteome</keyword>
<dbReference type="Pfam" id="PF00167">
    <property type="entry name" value="FGF"/>
    <property type="match status" value="1"/>
</dbReference>
<dbReference type="PRINTS" id="PR00262">
    <property type="entry name" value="IL1HBGF"/>
</dbReference>
<accession>A0A6P8HKY2</accession>
<dbReference type="Proteomes" id="UP000515163">
    <property type="component" value="Unplaced"/>
</dbReference>
<evidence type="ECO:0000256" key="2">
    <source>
        <dbReference type="RuleBase" id="RU049442"/>
    </source>
</evidence>
<dbReference type="PANTHER" id="PTHR11486">
    <property type="entry name" value="FIBROBLAST GROWTH FACTOR"/>
    <property type="match status" value="1"/>
</dbReference>
<dbReference type="InterPro" id="IPR002209">
    <property type="entry name" value="Fibroblast_GF_fam"/>
</dbReference>
<name>A0A6P8HKY2_ACTTE</name>
<feature type="region of interest" description="Disordered" evidence="3">
    <location>
        <begin position="127"/>
        <end position="147"/>
    </location>
</feature>
<comment type="similarity">
    <text evidence="1 2">Belongs to the heparin-binding growth factors family.</text>
</comment>
<dbReference type="KEGG" id="aten:116293173"/>
<dbReference type="CDD" id="cd00058">
    <property type="entry name" value="beta-trefoil_FGF"/>
    <property type="match status" value="1"/>
</dbReference>
<evidence type="ECO:0000313" key="4">
    <source>
        <dbReference type="Proteomes" id="UP000515163"/>
    </source>
</evidence>
<evidence type="ECO:0000313" key="5">
    <source>
        <dbReference type="RefSeq" id="XP_031556426.1"/>
    </source>
</evidence>
<reference evidence="5" key="1">
    <citation type="submission" date="2025-08" db="UniProtKB">
        <authorList>
            <consortium name="RefSeq"/>
        </authorList>
    </citation>
    <scope>IDENTIFICATION</scope>
    <source>
        <tissue evidence="5">Tentacle</tissue>
    </source>
</reference>
<dbReference type="AlphaFoldDB" id="A0A6P8HKY2"/>
<dbReference type="InterPro" id="IPR008996">
    <property type="entry name" value="IL1/FGF"/>
</dbReference>
<dbReference type="InterPro" id="IPR056378">
    <property type="entry name" value="Let-756-like_FGF"/>
</dbReference>
<dbReference type="OrthoDB" id="5987799at2759"/>
<dbReference type="GeneID" id="116293173"/>
<dbReference type="Gene3D" id="2.80.10.50">
    <property type="match status" value="1"/>
</dbReference>
<dbReference type="GO" id="GO:0008083">
    <property type="term" value="F:growth factor activity"/>
    <property type="evidence" value="ECO:0007669"/>
    <property type="project" value="InterPro"/>
</dbReference>
<evidence type="ECO:0000256" key="3">
    <source>
        <dbReference type="SAM" id="MobiDB-lite"/>
    </source>
</evidence>
<dbReference type="RefSeq" id="XP_031556426.1">
    <property type="nucleotide sequence ID" value="XM_031700566.1"/>
</dbReference>
<protein>
    <recommendedName>
        <fullName evidence="2">Fibroblast growth factor</fullName>
        <shortName evidence="2">FGF</shortName>
    </recommendedName>
</protein>
<sequence length="147" mass="15960">MISLPTSVDLFGKMASITPNPSRRTILICSNGFYLRVNDDAIDGVTDIQDENIVLEMHSVAIGEIVLFGEKSMKYIAMDNDGNLITTSSLVHTCVFKEKHLTTGYNTYESKANAGWYLGLTIKGTPKRGPKTSPGQNAVSFLTGDAP</sequence>
<dbReference type="InParanoid" id="A0A6P8HKY2"/>
<dbReference type="SMART" id="SM00442">
    <property type="entry name" value="FGF"/>
    <property type="match status" value="1"/>
</dbReference>
<dbReference type="PRINTS" id="PR00263">
    <property type="entry name" value="HBGFFGF"/>
</dbReference>
<dbReference type="SUPFAM" id="SSF50353">
    <property type="entry name" value="Cytokine"/>
    <property type="match status" value="1"/>
</dbReference>
<proteinExistence type="inferred from homology"/>